<feature type="domain" description="ABC transporter" evidence="10">
    <location>
        <begin position="1006"/>
        <end position="1245"/>
    </location>
</feature>
<dbReference type="PANTHER" id="PTHR43394">
    <property type="entry name" value="ATP-DEPENDENT PERMEASE MDL1, MITOCHONDRIAL"/>
    <property type="match status" value="1"/>
</dbReference>
<evidence type="ECO:0000256" key="2">
    <source>
        <dbReference type="ARBA" id="ARBA00007577"/>
    </source>
</evidence>
<dbReference type="SUPFAM" id="SSF52540">
    <property type="entry name" value="P-loop containing nucleoside triphosphate hydrolases"/>
    <property type="match status" value="2"/>
</dbReference>
<dbReference type="CDD" id="cd18577">
    <property type="entry name" value="ABC_6TM_Pgp_ABCB1_D1_like"/>
    <property type="match status" value="1"/>
</dbReference>
<dbReference type="Proteomes" id="UP000198287">
    <property type="component" value="Unassembled WGS sequence"/>
</dbReference>
<dbReference type="PROSITE" id="PS00211">
    <property type="entry name" value="ABC_TRANSPORTER_1"/>
    <property type="match status" value="2"/>
</dbReference>
<feature type="transmembrane region" description="Helical" evidence="9">
    <location>
        <begin position="169"/>
        <end position="186"/>
    </location>
</feature>
<feature type="transmembrane region" description="Helical" evidence="9">
    <location>
        <begin position="35"/>
        <end position="54"/>
    </location>
</feature>
<dbReference type="PROSITE" id="PS50893">
    <property type="entry name" value="ABC_TRANSPORTER_2"/>
    <property type="match status" value="2"/>
</dbReference>
<evidence type="ECO:0000256" key="9">
    <source>
        <dbReference type="SAM" id="Phobius"/>
    </source>
</evidence>
<keyword evidence="8 9" id="KW-0472">Membrane</keyword>
<dbReference type="InterPro" id="IPR039421">
    <property type="entry name" value="Type_1_exporter"/>
</dbReference>
<dbReference type="FunFam" id="3.40.50.300:FF:000967">
    <property type="entry name" value="ABC multidrug transporter mdr4"/>
    <property type="match status" value="1"/>
</dbReference>
<dbReference type="GO" id="GO:0016887">
    <property type="term" value="F:ATP hydrolysis activity"/>
    <property type="evidence" value="ECO:0007669"/>
    <property type="project" value="InterPro"/>
</dbReference>
<keyword evidence="7 9" id="KW-1133">Transmembrane helix</keyword>
<dbReference type="SMART" id="SM00382">
    <property type="entry name" value="AAA"/>
    <property type="match status" value="2"/>
</dbReference>
<dbReference type="SUPFAM" id="SSF90123">
    <property type="entry name" value="ABC transporter transmembrane region"/>
    <property type="match status" value="2"/>
</dbReference>
<dbReference type="PROSITE" id="PS50929">
    <property type="entry name" value="ABC_TM1F"/>
    <property type="match status" value="2"/>
</dbReference>
<feature type="transmembrane region" description="Helical" evidence="9">
    <location>
        <begin position="93"/>
        <end position="118"/>
    </location>
</feature>
<proteinExistence type="inferred from homology"/>
<evidence type="ECO:0000313" key="13">
    <source>
        <dbReference type="Proteomes" id="UP000198287"/>
    </source>
</evidence>
<dbReference type="InterPro" id="IPR011527">
    <property type="entry name" value="ABC1_TM_dom"/>
</dbReference>
<feature type="domain" description="ABC transporter" evidence="10">
    <location>
        <begin position="380"/>
        <end position="616"/>
    </location>
</feature>
<organism evidence="12 13">
    <name type="scientific">Folsomia candida</name>
    <name type="common">Springtail</name>
    <dbReference type="NCBI Taxonomy" id="158441"/>
    <lineage>
        <taxon>Eukaryota</taxon>
        <taxon>Metazoa</taxon>
        <taxon>Ecdysozoa</taxon>
        <taxon>Arthropoda</taxon>
        <taxon>Hexapoda</taxon>
        <taxon>Collembola</taxon>
        <taxon>Entomobryomorpha</taxon>
        <taxon>Isotomoidea</taxon>
        <taxon>Isotomidae</taxon>
        <taxon>Proisotominae</taxon>
        <taxon>Folsomia</taxon>
    </lineage>
</organism>
<keyword evidence="6" id="KW-0067">ATP-binding</keyword>
<sequence length="1247" mass="138434">MSHDAHNPTGTSAEEHFPKVSYRRLFRFATRKEKAFLYLGIGFSILAGILTPIVNKVFGTFVQTLMDSKAQNNCMDTKKCDSPEEVRIKLNEIMINTILLVACQLVVGYAFCVCLKWVSDHQVYRTKQLFFERLLRQSIGWHDVQHHSKFISRLVQNGAKIQRATGENLGICFSLLVSSIIALGNALYHGWFLTLVSLLLMPLLVWVTYYANALETRCSEEQDLAYGDAGTVAAEALGNIKTVAAYSGELVEQERYEKELRNALSSGIRRGQAMGISDGLTLLIFYASTAFTLWLGSFLIFEYRSGNAAWGQSSPKNILTVYLNLVMAAYEFGEGISYFEMFAEGRIAAGGFHQVIDKVSEIDPLADQGQIPGEDLKGNIEIKNLHFSYPTRPTEEVLKGINISIKAGQTIAFVGHSGCGKSTMIQLLQRFYDPQRGQISFDGHDIKDLNVGWLRMQIGVVRQEPTMFSGSISDNIRLAKPSATDAEIEAVCKLANAHDFIMKFPEKYNTMLGDRGALISGGQKQRLGIARAIINNPRIVMLDEATSALDMESERSVQSALEAARRGRTMVVVAHRLSTVQSADLIVFIKDGQVLERGTHQQLYDKRGAYFQLLQTQTFDNKPHSSVSKGSLASKSDLGLSTISLVPTEGDPIKDFKGTPRPISAHKIFKIWMLNFPEWRWLFLGAIVSLFLGCVQIIHGVLFGKVIRVWGLPDTKETRTAAHMGGAMFLGLAFLSGIAALLKGVAFAMSGEKLTFRIRSGIFKAMMFQDIAWFEEKQNHLGALCTRLSEDAALAQGVTGIRMGNMIQGFTSIFISTILALYYSVKLGMVGILFLLILNILGYLEEIYLVDEAEDDLVNVENSSMLMAQAVGQIRTIASLHIEQKFIQDYTQCLENTKRVNLKPLHIRGLVMGMSQSFTWFAYIILVFYGSQLMLTEGNLTVADIVAVGQFITFGTQVVAEAMASAPNYYKAKIACGRILKLIQMTPTIKRNQGTKIPTNNIKGKLEFYRVNFAYPSRPSELIIENFSFRCEPGKHIAIIGPSGCGKSTLVKLIQRFYDPTGGFVKLDDHKFTDLDVDTVRRSIGIVSQEPVLFDRSIAENIAYGDNLRIIPMQEIIQAAKQADIHDFVDSLADGYNTRVGQLEGMLSGGQKQRVAIARSLIRKPRIFLNDESTSALDATTEEIIQHTLDSVSKGKTCITISHQPNAIRTADWVLVLDAKGKLVEQGSAAKLLKKSQFFAQFSSTTR</sequence>
<evidence type="ECO:0000256" key="6">
    <source>
        <dbReference type="ARBA" id="ARBA00022840"/>
    </source>
</evidence>
<keyword evidence="5" id="KW-0547">Nucleotide-binding</keyword>
<dbReference type="InterPro" id="IPR017871">
    <property type="entry name" value="ABC_transporter-like_CS"/>
</dbReference>
<feature type="transmembrane region" description="Helical" evidence="9">
    <location>
        <begin position="681"/>
        <end position="707"/>
    </location>
</feature>
<reference evidence="12 13" key="1">
    <citation type="submission" date="2015-12" db="EMBL/GenBank/DDBJ databases">
        <title>The genome of Folsomia candida.</title>
        <authorList>
            <person name="Faddeeva A."/>
            <person name="Derks M.F."/>
            <person name="Anvar Y."/>
            <person name="Smit S."/>
            <person name="Van Straalen N."/>
            <person name="Roelofs D."/>
        </authorList>
    </citation>
    <scope>NUCLEOTIDE SEQUENCE [LARGE SCALE GENOMIC DNA]</scope>
    <source>
        <strain evidence="12 13">VU population</strain>
        <tissue evidence="12">Whole body</tissue>
    </source>
</reference>
<dbReference type="GO" id="GO:0005743">
    <property type="term" value="C:mitochondrial inner membrane"/>
    <property type="evidence" value="ECO:0007669"/>
    <property type="project" value="TreeGrafter"/>
</dbReference>
<comment type="subcellular location">
    <subcellularLocation>
        <location evidence="1">Membrane</location>
        <topology evidence="1">Multi-pass membrane protein</topology>
    </subcellularLocation>
</comment>
<evidence type="ECO:0000313" key="12">
    <source>
        <dbReference type="EMBL" id="OXA56872.1"/>
    </source>
</evidence>
<dbReference type="CDD" id="cd18578">
    <property type="entry name" value="ABC_6TM_Pgp_ABCB1_D2_like"/>
    <property type="match status" value="1"/>
</dbReference>
<dbReference type="InterPro" id="IPR027417">
    <property type="entry name" value="P-loop_NTPase"/>
</dbReference>
<dbReference type="GO" id="GO:0015421">
    <property type="term" value="F:ABC-type oligopeptide transporter activity"/>
    <property type="evidence" value="ECO:0007669"/>
    <property type="project" value="TreeGrafter"/>
</dbReference>
<keyword evidence="13" id="KW-1185">Reference proteome</keyword>
<evidence type="ECO:0000256" key="8">
    <source>
        <dbReference type="ARBA" id="ARBA00023136"/>
    </source>
</evidence>
<evidence type="ECO:0000256" key="7">
    <source>
        <dbReference type="ARBA" id="ARBA00022989"/>
    </source>
</evidence>
<name>A0A226EGZ3_FOLCA</name>
<comment type="similarity">
    <text evidence="2">Belongs to the ABC transporter superfamily. ABCB family. Multidrug resistance exporter (TC 3.A.1.201) subfamily.</text>
</comment>
<feature type="domain" description="ABC transmembrane type-1" evidence="11">
    <location>
        <begin position="39"/>
        <end position="344"/>
    </location>
</feature>
<evidence type="ECO:0000256" key="4">
    <source>
        <dbReference type="ARBA" id="ARBA00022692"/>
    </source>
</evidence>
<feature type="domain" description="ABC transmembrane type-1" evidence="11">
    <location>
        <begin position="683"/>
        <end position="971"/>
    </location>
</feature>
<feature type="transmembrane region" description="Helical" evidence="9">
    <location>
        <begin position="813"/>
        <end position="841"/>
    </location>
</feature>
<dbReference type="OMA" id="YRMFLGT"/>
<evidence type="ECO:0000256" key="1">
    <source>
        <dbReference type="ARBA" id="ARBA00004141"/>
    </source>
</evidence>
<protein>
    <submittedName>
        <fullName evidence="12">Multidrug resistance protein 1A</fullName>
    </submittedName>
</protein>
<feature type="transmembrane region" description="Helical" evidence="9">
    <location>
        <begin position="279"/>
        <end position="301"/>
    </location>
</feature>
<feature type="transmembrane region" description="Helical" evidence="9">
    <location>
        <begin position="727"/>
        <end position="749"/>
    </location>
</feature>
<comment type="caution">
    <text evidence="12">The sequence shown here is derived from an EMBL/GenBank/DDBJ whole genome shotgun (WGS) entry which is preliminary data.</text>
</comment>
<dbReference type="Pfam" id="PF00664">
    <property type="entry name" value="ABC_membrane"/>
    <property type="match status" value="2"/>
</dbReference>
<dbReference type="AlphaFoldDB" id="A0A226EGZ3"/>
<dbReference type="CDD" id="cd03249">
    <property type="entry name" value="ABC_MTABC3_MDL1_MDL2"/>
    <property type="match status" value="1"/>
</dbReference>
<feature type="transmembrane region" description="Helical" evidence="9">
    <location>
        <begin position="907"/>
        <end position="929"/>
    </location>
</feature>
<evidence type="ECO:0000256" key="5">
    <source>
        <dbReference type="ARBA" id="ARBA00022741"/>
    </source>
</evidence>
<dbReference type="OrthoDB" id="6500128at2759"/>
<dbReference type="Gene3D" id="1.20.1560.10">
    <property type="entry name" value="ABC transporter type 1, transmembrane domain"/>
    <property type="match status" value="1"/>
</dbReference>
<dbReference type="InterPro" id="IPR036640">
    <property type="entry name" value="ABC1_TM_sf"/>
</dbReference>
<dbReference type="FunFam" id="3.40.50.300:FF:000916">
    <property type="entry name" value="ABC transporter B family member 9"/>
    <property type="match status" value="1"/>
</dbReference>
<dbReference type="PANTHER" id="PTHR43394:SF27">
    <property type="entry name" value="ATP-DEPENDENT TRANSLOCASE ABCB1-LIKE"/>
    <property type="match status" value="1"/>
</dbReference>
<evidence type="ECO:0000256" key="3">
    <source>
        <dbReference type="ARBA" id="ARBA00022448"/>
    </source>
</evidence>
<accession>A0A226EGZ3</accession>
<dbReference type="GO" id="GO:0005524">
    <property type="term" value="F:ATP binding"/>
    <property type="evidence" value="ECO:0007669"/>
    <property type="project" value="UniProtKB-KW"/>
</dbReference>
<dbReference type="Pfam" id="PF00005">
    <property type="entry name" value="ABC_tran"/>
    <property type="match status" value="2"/>
</dbReference>
<dbReference type="EMBL" id="LNIX01000003">
    <property type="protein sequence ID" value="OXA56872.1"/>
    <property type="molecule type" value="Genomic_DNA"/>
</dbReference>
<dbReference type="Gene3D" id="3.40.50.300">
    <property type="entry name" value="P-loop containing nucleotide triphosphate hydrolases"/>
    <property type="match status" value="2"/>
</dbReference>
<dbReference type="InterPro" id="IPR003593">
    <property type="entry name" value="AAA+_ATPase"/>
</dbReference>
<feature type="transmembrane region" description="Helical" evidence="9">
    <location>
        <begin position="192"/>
        <end position="211"/>
    </location>
</feature>
<dbReference type="InterPro" id="IPR003439">
    <property type="entry name" value="ABC_transporter-like_ATP-bd"/>
</dbReference>
<gene>
    <name evidence="12" type="ORF">Fcan01_06887</name>
</gene>
<keyword evidence="3" id="KW-0813">Transport</keyword>
<evidence type="ECO:0000259" key="10">
    <source>
        <dbReference type="PROSITE" id="PS50893"/>
    </source>
</evidence>
<dbReference type="GO" id="GO:0090374">
    <property type="term" value="P:oligopeptide export from mitochondrion"/>
    <property type="evidence" value="ECO:0007669"/>
    <property type="project" value="TreeGrafter"/>
</dbReference>
<keyword evidence="4 9" id="KW-0812">Transmembrane</keyword>
<evidence type="ECO:0000259" key="11">
    <source>
        <dbReference type="PROSITE" id="PS50929"/>
    </source>
</evidence>